<evidence type="ECO:0000313" key="3">
    <source>
        <dbReference type="Proteomes" id="UP001569428"/>
    </source>
</evidence>
<dbReference type="RefSeq" id="WP_371840950.1">
    <property type="nucleotide sequence ID" value="NZ_JBGMEK010000075.1"/>
</dbReference>
<name>A0ABV4P488_9GAMM</name>
<reference evidence="2 3" key="1">
    <citation type="submission" date="2024-08" db="EMBL/GenBank/DDBJ databases">
        <authorList>
            <person name="Ishaq N."/>
        </authorList>
    </citation>
    <scope>NUCLEOTIDE SEQUENCE [LARGE SCALE GENOMIC DNA]</scope>
    <source>
        <strain evidence="2 3">DSM 18651</strain>
    </source>
</reference>
<keyword evidence="3" id="KW-1185">Reference proteome</keyword>
<protein>
    <submittedName>
        <fullName evidence="2">GIY-YIG nuclease family protein</fullName>
    </submittedName>
</protein>
<dbReference type="CDD" id="cd00719">
    <property type="entry name" value="GIY-YIG_SF"/>
    <property type="match status" value="1"/>
</dbReference>
<evidence type="ECO:0000313" key="2">
    <source>
        <dbReference type="EMBL" id="MFA0813176.1"/>
    </source>
</evidence>
<dbReference type="InterPro" id="IPR000305">
    <property type="entry name" value="GIY-YIG_endonuc"/>
</dbReference>
<evidence type="ECO:0000259" key="1">
    <source>
        <dbReference type="PROSITE" id="PS50164"/>
    </source>
</evidence>
<dbReference type="Gene3D" id="3.40.1440.10">
    <property type="entry name" value="GIY-YIG endonuclease"/>
    <property type="match status" value="1"/>
</dbReference>
<dbReference type="PROSITE" id="PS50164">
    <property type="entry name" value="GIY_YIG"/>
    <property type="match status" value="1"/>
</dbReference>
<dbReference type="Proteomes" id="UP001569428">
    <property type="component" value="Unassembled WGS sequence"/>
</dbReference>
<comment type="caution">
    <text evidence="2">The sequence shown here is derived from an EMBL/GenBank/DDBJ whole genome shotgun (WGS) entry which is preliminary data.</text>
</comment>
<dbReference type="InterPro" id="IPR035901">
    <property type="entry name" value="GIY-YIG_endonuc_sf"/>
</dbReference>
<dbReference type="Pfam" id="PF01541">
    <property type="entry name" value="GIY-YIG"/>
    <property type="match status" value="1"/>
</dbReference>
<dbReference type="SUPFAM" id="SSF82771">
    <property type="entry name" value="GIY-YIG endonuclease"/>
    <property type="match status" value="1"/>
</dbReference>
<feature type="domain" description="GIY-YIG" evidence="1">
    <location>
        <begin position="1"/>
        <end position="97"/>
    </location>
</feature>
<accession>A0ABV4P488</accession>
<sequence>MEYITYRIIDPRDGVPVYVGQTEDFKKRKKQHIRRAKRSLPKTKTFDIKVYLVLLYSEGCDPEFEIVDIKPTEDESLESEESWVRKTVESGFPVLNRWKAHRSIVKERFTSNEFKQYFCARFPANKVINYAPSAPGAVNLRRL</sequence>
<gene>
    <name evidence="2" type="ORF">ACCI49_19940</name>
</gene>
<organism evidence="2 3">
    <name type="scientific">Microbulbifer epialgicus</name>
    <dbReference type="NCBI Taxonomy" id="393907"/>
    <lineage>
        <taxon>Bacteria</taxon>
        <taxon>Pseudomonadati</taxon>
        <taxon>Pseudomonadota</taxon>
        <taxon>Gammaproteobacteria</taxon>
        <taxon>Cellvibrionales</taxon>
        <taxon>Microbulbiferaceae</taxon>
        <taxon>Microbulbifer</taxon>
    </lineage>
</organism>
<dbReference type="EMBL" id="JBGMEK010000075">
    <property type="protein sequence ID" value="MFA0813176.1"/>
    <property type="molecule type" value="Genomic_DNA"/>
</dbReference>
<proteinExistence type="predicted"/>